<sequence length="160" mass="17153">MIGVAATENELISFNANGILNTLKNDDTITDTRILKAETGYLLVYSTQQGNLFASHLREDGDISSSLQFELADGMSVSAPQKATQLGSLSGHISVDYPTGILMIAGEYEDGRNRLSYVSPEPLYALVGTAPPNGSNAPLDTDLENLKSALTPETPFKDEE</sequence>
<keyword evidence="3" id="KW-1185">Reference proteome</keyword>
<organism evidence="2 3">
    <name type="scientific">Hirschia litorea</name>
    <dbReference type="NCBI Taxonomy" id="1199156"/>
    <lineage>
        <taxon>Bacteria</taxon>
        <taxon>Pseudomonadati</taxon>
        <taxon>Pseudomonadota</taxon>
        <taxon>Alphaproteobacteria</taxon>
        <taxon>Hyphomonadales</taxon>
        <taxon>Hyphomonadaceae</taxon>
        <taxon>Hirschia</taxon>
    </lineage>
</organism>
<name>A0ABW2IIL1_9PROT</name>
<gene>
    <name evidence="2" type="ORF">ACFQS8_03945</name>
</gene>
<reference evidence="3" key="1">
    <citation type="journal article" date="2019" name="Int. J. Syst. Evol. Microbiol.">
        <title>The Global Catalogue of Microorganisms (GCM) 10K type strain sequencing project: providing services to taxonomists for standard genome sequencing and annotation.</title>
        <authorList>
            <consortium name="The Broad Institute Genomics Platform"/>
            <consortium name="The Broad Institute Genome Sequencing Center for Infectious Disease"/>
            <person name="Wu L."/>
            <person name="Ma J."/>
        </authorList>
    </citation>
    <scope>NUCLEOTIDE SEQUENCE [LARGE SCALE GENOMIC DNA]</scope>
    <source>
        <strain evidence="3">CCUG 51308</strain>
    </source>
</reference>
<proteinExistence type="predicted"/>
<evidence type="ECO:0000313" key="2">
    <source>
        <dbReference type="EMBL" id="MFC7290756.1"/>
    </source>
</evidence>
<accession>A0ABW2IIL1</accession>
<dbReference type="Proteomes" id="UP001596492">
    <property type="component" value="Unassembled WGS sequence"/>
</dbReference>
<evidence type="ECO:0000256" key="1">
    <source>
        <dbReference type="SAM" id="MobiDB-lite"/>
    </source>
</evidence>
<dbReference type="RefSeq" id="WP_382165920.1">
    <property type="nucleotide sequence ID" value="NZ_JBHTBR010000002.1"/>
</dbReference>
<protein>
    <submittedName>
        <fullName evidence="2">Uncharacterized protein</fullName>
    </submittedName>
</protein>
<dbReference type="EMBL" id="JBHTBR010000002">
    <property type="protein sequence ID" value="MFC7290756.1"/>
    <property type="molecule type" value="Genomic_DNA"/>
</dbReference>
<comment type="caution">
    <text evidence="2">The sequence shown here is derived from an EMBL/GenBank/DDBJ whole genome shotgun (WGS) entry which is preliminary data.</text>
</comment>
<evidence type="ECO:0000313" key="3">
    <source>
        <dbReference type="Proteomes" id="UP001596492"/>
    </source>
</evidence>
<feature type="region of interest" description="Disordered" evidence="1">
    <location>
        <begin position="129"/>
        <end position="160"/>
    </location>
</feature>